<proteinExistence type="predicted"/>
<dbReference type="EMBL" id="JACHIR010000001">
    <property type="protein sequence ID" value="MBB5890680.1"/>
    <property type="molecule type" value="Genomic_DNA"/>
</dbReference>
<sequence length="55" mass="5960">MKAFLLGAAVGYVLGARAGRERYDQLVRAYRRLKDHPAVQGFAGVVRAKLGDAAE</sequence>
<dbReference type="AlphaFoldDB" id="A0A7W9KDY1"/>
<evidence type="ECO:0000313" key="1">
    <source>
        <dbReference type="EMBL" id="MBB5890680.1"/>
    </source>
</evidence>
<accession>A0A7W9KDY1</accession>
<organism evidence="1 2">
    <name type="scientific">Kutzneria kofuensis</name>
    <dbReference type="NCBI Taxonomy" id="103725"/>
    <lineage>
        <taxon>Bacteria</taxon>
        <taxon>Bacillati</taxon>
        <taxon>Actinomycetota</taxon>
        <taxon>Actinomycetes</taxon>
        <taxon>Pseudonocardiales</taxon>
        <taxon>Pseudonocardiaceae</taxon>
        <taxon>Kutzneria</taxon>
    </lineage>
</organism>
<dbReference type="Proteomes" id="UP000585638">
    <property type="component" value="Unassembled WGS sequence"/>
</dbReference>
<keyword evidence="2" id="KW-1185">Reference proteome</keyword>
<gene>
    <name evidence="1" type="ORF">BJ998_001876</name>
</gene>
<evidence type="ECO:0000313" key="2">
    <source>
        <dbReference type="Proteomes" id="UP000585638"/>
    </source>
</evidence>
<protein>
    <recommendedName>
        <fullName evidence="3">YtxH domain-containing protein</fullName>
    </recommendedName>
</protein>
<name>A0A7W9KDY1_9PSEU</name>
<evidence type="ECO:0008006" key="3">
    <source>
        <dbReference type="Google" id="ProtNLM"/>
    </source>
</evidence>
<reference evidence="1 2" key="1">
    <citation type="submission" date="2020-08" db="EMBL/GenBank/DDBJ databases">
        <title>Sequencing the genomes of 1000 actinobacteria strains.</title>
        <authorList>
            <person name="Klenk H.-P."/>
        </authorList>
    </citation>
    <scope>NUCLEOTIDE SEQUENCE [LARGE SCALE GENOMIC DNA]</scope>
    <source>
        <strain evidence="1 2">DSM 43851</strain>
    </source>
</reference>
<dbReference type="RefSeq" id="WP_184869224.1">
    <property type="nucleotide sequence ID" value="NZ_BAAAWY010000042.1"/>
</dbReference>
<comment type="caution">
    <text evidence="1">The sequence shown here is derived from an EMBL/GenBank/DDBJ whole genome shotgun (WGS) entry which is preliminary data.</text>
</comment>